<dbReference type="EMBL" id="FZPH01000024">
    <property type="protein sequence ID" value="SNT65644.1"/>
    <property type="molecule type" value="Genomic_DNA"/>
</dbReference>
<evidence type="ECO:0000313" key="2">
    <source>
        <dbReference type="EMBL" id="SNT65644.1"/>
    </source>
</evidence>
<dbReference type="Pfam" id="PF01471">
    <property type="entry name" value="PG_binding_1"/>
    <property type="match status" value="1"/>
</dbReference>
<dbReference type="InterPro" id="IPR002477">
    <property type="entry name" value="Peptidoglycan-bd-like"/>
</dbReference>
<protein>
    <submittedName>
        <fullName evidence="2">Putative peptidoglycan binding domain-containing protein</fullName>
    </submittedName>
</protein>
<organism evidence="2 3">
    <name type="scientific">Asanoa hainanensis</name>
    <dbReference type="NCBI Taxonomy" id="560556"/>
    <lineage>
        <taxon>Bacteria</taxon>
        <taxon>Bacillati</taxon>
        <taxon>Actinomycetota</taxon>
        <taxon>Actinomycetes</taxon>
        <taxon>Micromonosporales</taxon>
        <taxon>Micromonosporaceae</taxon>
        <taxon>Asanoa</taxon>
    </lineage>
</organism>
<dbReference type="InterPro" id="IPR036366">
    <property type="entry name" value="PGBDSf"/>
</dbReference>
<feature type="domain" description="Peptidoglycan binding-like" evidence="1">
    <location>
        <begin position="121"/>
        <end position="175"/>
    </location>
</feature>
<accession>A0A239PGD4</accession>
<sequence>MARSKAVIIAVVVVALGVAAGTTLALRGGAKAAEAGAPPPPLATTKVTRTDLSDTQTLGGTLGFGPERVVKGAGTGIVTKLPRVGDTVGRGKPLYWVDDRPVPVLFGGTPLFRTIDKAGLTGSDVRVVADNLAALGYATGVKPAKDGKVESGPKLLAAIKKWQESLGLEPTGRIGVGQAVVLPGPVRVSTVKALPGDDVATELVAVTERTKLVTVPVSAGDANGIKVGAAVRVLLPDGKEIPARVGSVSRTVKGGGDSGAGETTAPTVDILVAPDQAKDVAALDAAEVRVEFTSTTHKGVLAVPVDALVALREGGHALQLPGGGLVAVETGMFARGLVEISGAGVAEGLEVVTAS</sequence>
<name>A0A239PGD4_9ACTN</name>
<dbReference type="SUPFAM" id="SSF47090">
    <property type="entry name" value="PGBD-like"/>
    <property type="match status" value="1"/>
</dbReference>
<dbReference type="Gene3D" id="1.10.101.10">
    <property type="entry name" value="PGBD-like superfamily/PGBD"/>
    <property type="match status" value="1"/>
</dbReference>
<dbReference type="Proteomes" id="UP000198362">
    <property type="component" value="Unassembled WGS sequence"/>
</dbReference>
<reference evidence="2 3" key="1">
    <citation type="submission" date="2017-06" db="EMBL/GenBank/DDBJ databases">
        <authorList>
            <person name="Kim H.J."/>
            <person name="Triplett B.A."/>
        </authorList>
    </citation>
    <scope>NUCLEOTIDE SEQUENCE [LARGE SCALE GENOMIC DNA]</scope>
    <source>
        <strain evidence="2 3">CGMCC 4.5593</strain>
    </source>
</reference>
<evidence type="ECO:0000259" key="1">
    <source>
        <dbReference type="Pfam" id="PF01471"/>
    </source>
</evidence>
<evidence type="ECO:0000313" key="3">
    <source>
        <dbReference type="Proteomes" id="UP000198362"/>
    </source>
</evidence>
<dbReference type="AlphaFoldDB" id="A0A239PGD4"/>
<keyword evidence="3" id="KW-1185">Reference proteome</keyword>
<dbReference type="RefSeq" id="WP_245871416.1">
    <property type="nucleotide sequence ID" value="NZ_FZPH01000024.1"/>
</dbReference>
<dbReference type="InterPro" id="IPR036365">
    <property type="entry name" value="PGBD-like_sf"/>
</dbReference>
<proteinExistence type="predicted"/>
<gene>
    <name evidence="2" type="ORF">SAMN05421812_12493</name>
</gene>